<organism evidence="2 3">
    <name type="scientific">Cupriavidus metallidurans (strain ATCC 43123 / DSM 2839 / NBRC 102507 / CH34)</name>
    <name type="common">Ralstonia metallidurans</name>
    <dbReference type="NCBI Taxonomy" id="266264"/>
    <lineage>
        <taxon>Bacteria</taxon>
        <taxon>Pseudomonadati</taxon>
        <taxon>Pseudomonadota</taxon>
        <taxon>Betaproteobacteria</taxon>
        <taxon>Burkholderiales</taxon>
        <taxon>Burkholderiaceae</taxon>
        <taxon>Cupriavidus</taxon>
    </lineage>
</organism>
<geneLocation type="plasmid" evidence="2 3">
    <name>pMOL28</name>
</geneLocation>
<feature type="region of interest" description="Disordered" evidence="1">
    <location>
        <begin position="1"/>
        <end position="21"/>
    </location>
</feature>
<gene>
    <name evidence="2" type="ordered locus">Rmet_6313</name>
</gene>
<dbReference type="HOGENOM" id="CLU_999929_0_0_4"/>
<keyword evidence="3" id="KW-1185">Reference proteome</keyword>
<keyword evidence="2" id="KW-0614">Plasmid</keyword>
<evidence type="ECO:0000313" key="2">
    <source>
        <dbReference type="EMBL" id="ABF13172.1"/>
    </source>
</evidence>
<evidence type="ECO:0000256" key="1">
    <source>
        <dbReference type="SAM" id="MobiDB-lite"/>
    </source>
</evidence>
<dbReference type="AlphaFoldDB" id="Q1L9K4"/>
<proteinExistence type="predicted"/>
<sequence length="300" mass="34269">MSANSPATQLRRGHVDGLPNGEIMTTTDLIPADESSLDASVAASPTPSTLGTIDSTGDVEHELNEMDASADALRNEGLLSPADHEQRKAEVERTRKLFRELQPEQRQAIIRRRRELGLQILDRELAGAAVVSVALKLNHTRLRPLFEQWWPYMNRMSLNLQRFGQSTFTRTELSTLETFLERELSKLEDYVDEQVRVASAYREQRETEMRGAGDIVFVPTIQRPSVSLEVQAYSRFAVRALQVLIKFDQTMDQFDFMVWNGIRDQSDVNEEVSRFLRKFQPLGLRSYTTHLKLMTTVRGI</sequence>
<evidence type="ECO:0000313" key="3">
    <source>
        <dbReference type="Proteomes" id="UP000002429"/>
    </source>
</evidence>
<accession>Q1L9K4</accession>
<name>Q1L9K4_CUPMC</name>
<reference evidence="3" key="1">
    <citation type="journal article" date="2010" name="PLoS ONE">
        <title>The complete genome sequence of Cupriavidus metallidurans strain CH34, a master survivalist in harsh and anthropogenic environments.</title>
        <authorList>
            <person name="Janssen P.J."/>
            <person name="Van Houdt R."/>
            <person name="Moors H."/>
            <person name="Monsieurs P."/>
            <person name="Morin N."/>
            <person name="Michaux A."/>
            <person name="Benotmane M.A."/>
            <person name="Leys N."/>
            <person name="Vallaeys T."/>
            <person name="Lapidus A."/>
            <person name="Monchy S."/>
            <person name="Medigue C."/>
            <person name="Taghavi S."/>
            <person name="McCorkle S."/>
            <person name="Dunn J."/>
            <person name="van der Lelie D."/>
            <person name="Mergeay M."/>
        </authorList>
    </citation>
    <scope>NUCLEOTIDE SEQUENCE [LARGE SCALE GENOMIC DNA]</scope>
    <source>
        <strain evidence="3">ATCC 43123 / DSM 2839 / NBRC 102507 / CH34</strain>
    </source>
</reference>
<dbReference type="Proteomes" id="UP000002429">
    <property type="component" value="Plasmid pMOL28"/>
</dbReference>
<protein>
    <submittedName>
        <fullName evidence="2">Uncharacterized protein</fullName>
    </submittedName>
</protein>
<dbReference type="EMBL" id="CP000355">
    <property type="protein sequence ID" value="ABF13172.1"/>
    <property type="molecule type" value="Genomic_DNA"/>
</dbReference>
<dbReference type="KEGG" id="rme:Rmet_6313"/>